<keyword evidence="2" id="KW-0175">Coiled coil</keyword>
<dbReference type="GO" id="GO:0007015">
    <property type="term" value="P:actin filament organization"/>
    <property type="evidence" value="ECO:0007669"/>
    <property type="project" value="TreeGrafter"/>
</dbReference>
<dbReference type="GO" id="GO:0031175">
    <property type="term" value="P:neuron projection development"/>
    <property type="evidence" value="ECO:0007669"/>
    <property type="project" value="TreeGrafter"/>
</dbReference>
<dbReference type="GO" id="GO:0030425">
    <property type="term" value="C:dendrite"/>
    <property type="evidence" value="ECO:0007669"/>
    <property type="project" value="TreeGrafter"/>
</dbReference>
<proteinExistence type="predicted"/>
<dbReference type="SMART" id="SM00454">
    <property type="entry name" value="SAM"/>
    <property type="match status" value="1"/>
</dbReference>
<name>A0A1I7YB47_9BILA</name>
<protein>
    <submittedName>
        <fullName evidence="5">SAM domain-containing protein</fullName>
    </submittedName>
</protein>
<dbReference type="FunFam" id="1.10.150.50:FF:000008">
    <property type="entry name" value="Neurabin-1 isoform 1-like protein"/>
    <property type="match status" value="1"/>
</dbReference>
<dbReference type="GO" id="GO:0014069">
    <property type="term" value="C:postsynaptic density"/>
    <property type="evidence" value="ECO:0007669"/>
    <property type="project" value="TreeGrafter"/>
</dbReference>
<feature type="domain" description="SAM" evidence="3">
    <location>
        <begin position="23"/>
        <end position="86"/>
    </location>
</feature>
<dbReference type="GO" id="GO:0019722">
    <property type="term" value="P:calcium-mediated signaling"/>
    <property type="evidence" value="ECO:0007669"/>
    <property type="project" value="TreeGrafter"/>
</dbReference>
<dbReference type="WBParaSite" id="L893_g14573.t1">
    <property type="protein sequence ID" value="L893_g14573.t1"/>
    <property type="gene ID" value="L893_g14573"/>
</dbReference>
<organism evidence="4 5">
    <name type="scientific">Steinernema glaseri</name>
    <dbReference type="NCBI Taxonomy" id="37863"/>
    <lineage>
        <taxon>Eukaryota</taxon>
        <taxon>Metazoa</taxon>
        <taxon>Ecdysozoa</taxon>
        <taxon>Nematoda</taxon>
        <taxon>Chromadorea</taxon>
        <taxon>Rhabditida</taxon>
        <taxon>Tylenchina</taxon>
        <taxon>Panagrolaimomorpha</taxon>
        <taxon>Strongyloidoidea</taxon>
        <taxon>Steinernematidae</taxon>
        <taxon>Steinernema</taxon>
    </lineage>
</organism>
<dbReference type="Proteomes" id="UP000095287">
    <property type="component" value="Unplaced"/>
</dbReference>
<dbReference type="Gene3D" id="1.10.150.50">
    <property type="entry name" value="Transcription Factor, Ets-1"/>
    <property type="match status" value="1"/>
</dbReference>
<evidence type="ECO:0000256" key="1">
    <source>
        <dbReference type="ARBA" id="ARBA00022553"/>
    </source>
</evidence>
<dbReference type="SUPFAM" id="SSF47769">
    <property type="entry name" value="SAM/Pointed domain"/>
    <property type="match status" value="1"/>
</dbReference>
<keyword evidence="1" id="KW-0597">Phosphoprotein</keyword>
<evidence type="ECO:0000259" key="3">
    <source>
        <dbReference type="PROSITE" id="PS50105"/>
    </source>
</evidence>
<dbReference type="Pfam" id="PF00536">
    <property type="entry name" value="SAM_1"/>
    <property type="match status" value="1"/>
</dbReference>
<dbReference type="InterPro" id="IPR043446">
    <property type="entry name" value="Neurabin-like"/>
</dbReference>
<keyword evidence="4" id="KW-1185">Reference proteome</keyword>
<dbReference type="AlphaFoldDB" id="A0A1I7YB47"/>
<evidence type="ECO:0000313" key="5">
    <source>
        <dbReference type="WBParaSite" id="L893_g14573.t1"/>
    </source>
</evidence>
<dbReference type="PANTHER" id="PTHR16154:SF6">
    <property type="entry name" value="SPINOPHILIN, ISOFORM J"/>
    <property type="match status" value="1"/>
</dbReference>
<dbReference type="InterPro" id="IPR013761">
    <property type="entry name" value="SAM/pointed_sf"/>
</dbReference>
<dbReference type="PROSITE" id="PS50105">
    <property type="entry name" value="SAM_DOMAIN"/>
    <property type="match status" value="1"/>
</dbReference>
<dbReference type="GO" id="GO:0015629">
    <property type="term" value="C:actin cytoskeleton"/>
    <property type="evidence" value="ECO:0007669"/>
    <property type="project" value="TreeGrafter"/>
</dbReference>
<accession>A0A1I7YB47</accession>
<dbReference type="InterPro" id="IPR001660">
    <property type="entry name" value="SAM"/>
</dbReference>
<dbReference type="GO" id="GO:0051015">
    <property type="term" value="F:actin filament binding"/>
    <property type="evidence" value="ECO:0007669"/>
    <property type="project" value="TreeGrafter"/>
</dbReference>
<dbReference type="PANTHER" id="PTHR16154">
    <property type="entry name" value="NEURABIN"/>
    <property type="match status" value="1"/>
</dbReference>
<reference evidence="5" key="1">
    <citation type="submission" date="2016-11" db="UniProtKB">
        <authorList>
            <consortium name="WormBaseParasite"/>
        </authorList>
    </citation>
    <scope>IDENTIFICATION</scope>
</reference>
<evidence type="ECO:0000256" key="2">
    <source>
        <dbReference type="ARBA" id="ARBA00023054"/>
    </source>
</evidence>
<dbReference type="GO" id="GO:0005737">
    <property type="term" value="C:cytoplasm"/>
    <property type="evidence" value="ECO:0007669"/>
    <property type="project" value="TreeGrafter"/>
</dbReference>
<sequence length="107" mass="12730">MVHENEFWRENYDAMQGLQVLHWNSDDICQLLVQIGLDKYIHEFSVNNVTGPKFLELDNTKLKNMGIQNHSDRSIIKKKIKTIKSRIERERKILEKESRARTMNMIS</sequence>
<evidence type="ECO:0000313" key="4">
    <source>
        <dbReference type="Proteomes" id="UP000095287"/>
    </source>
</evidence>